<dbReference type="InterPro" id="IPR023346">
    <property type="entry name" value="Lysozyme-like_dom_sf"/>
</dbReference>
<evidence type="ECO:0000313" key="2">
    <source>
        <dbReference type="EMBL" id="MFC4654483.1"/>
    </source>
</evidence>
<proteinExistence type="predicted"/>
<dbReference type="RefSeq" id="WP_377332408.1">
    <property type="nucleotide sequence ID" value="NZ_JBHSGB010000005.1"/>
</dbReference>
<sequence>MSYDYAAWAGHNKDGSWTRQLEQAVQQSELPRLKPADIGKFCPGYVRLTNRERSQFWVGLFSAMAKPESNFQPLTRYQEKFHDGKGKPVISRGLLQISQESANQPRYSCNIRQAEQLHDPATNLKCAVRIMQKWVKTDGHISQPDWSREAKGGARYWSVLRPARGQLAQIRHFTSQLPGCNLS</sequence>
<organism evidence="2 3">
    <name type="scientific">Rheinheimera marina</name>
    <dbReference type="NCBI Taxonomy" id="1774958"/>
    <lineage>
        <taxon>Bacteria</taxon>
        <taxon>Pseudomonadati</taxon>
        <taxon>Pseudomonadota</taxon>
        <taxon>Gammaproteobacteria</taxon>
        <taxon>Chromatiales</taxon>
        <taxon>Chromatiaceae</taxon>
        <taxon>Rheinheimera</taxon>
    </lineage>
</organism>
<reference evidence="3" key="1">
    <citation type="journal article" date="2019" name="Int. J. Syst. Evol. Microbiol.">
        <title>The Global Catalogue of Microorganisms (GCM) 10K type strain sequencing project: providing services to taxonomists for standard genome sequencing and annotation.</title>
        <authorList>
            <consortium name="The Broad Institute Genomics Platform"/>
            <consortium name="The Broad Institute Genome Sequencing Center for Infectious Disease"/>
            <person name="Wu L."/>
            <person name="Ma J."/>
        </authorList>
    </citation>
    <scope>NUCLEOTIDE SEQUENCE [LARGE SCALE GENOMIC DNA]</scope>
    <source>
        <strain evidence="3">DT28</strain>
    </source>
</reference>
<dbReference type="SUPFAM" id="SSF53955">
    <property type="entry name" value="Lysozyme-like"/>
    <property type="match status" value="1"/>
</dbReference>
<accession>A0ABV9JJ27</accession>
<gene>
    <name evidence="2" type="ORF">ACFO3I_05535</name>
</gene>
<comment type="caution">
    <text evidence="2">The sequence shown here is derived from an EMBL/GenBank/DDBJ whole genome shotgun (WGS) entry which is preliminary data.</text>
</comment>
<evidence type="ECO:0000259" key="1">
    <source>
        <dbReference type="Pfam" id="PF01464"/>
    </source>
</evidence>
<keyword evidence="3" id="KW-1185">Reference proteome</keyword>
<evidence type="ECO:0000313" key="3">
    <source>
        <dbReference type="Proteomes" id="UP001595962"/>
    </source>
</evidence>
<name>A0ABV9JJ27_9GAMM</name>
<protein>
    <submittedName>
        <fullName evidence="2">Transglycosylase SLT domain-containing protein</fullName>
    </submittedName>
</protein>
<dbReference type="Pfam" id="PF01464">
    <property type="entry name" value="SLT"/>
    <property type="match status" value="1"/>
</dbReference>
<dbReference type="Proteomes" id="UP001595962">
    <property type="component" value="Unassembled WGS sequence"/>
</dbReference>
<dbReference type="EMBL" id="JBHSGB010000005">
    <property type="protein sequence ID" value="MFC4654483.1"/>
    <property type="molecule type" value="Genomic_DNA"/>
</dbReference>
<dbReference type="InterPro" id="IPR008258">
    <property type="entry name" value="Transglycosylase_SLT_dom_1"/>
</dbReference>
<dbReference type="Gene3D" id="1.10.530.10">
    <property type="match status" value="1"/>
</dbReference>
<feature type="domain" description="Transglycosylase SLT" evidence="1">
    <location>
        <begin position="52"/>
        <end position="137"/>
    </location>
</feature>